<dbReference type="RefSeq" id="WP_092642366.1">
    <property type="nucleotide sequence ID" value="NZ_FNID01000034.1"/>
</dbReference>
<dbReference type="AlphaFoldDB" id="A0A1H0EMA1"/>
<keyword evidence="2" id="KW-1185">Reference proteome</keyword>
<proteinExistence type="predicted"/>
<reference evidence="1 2" key="1">
    <citation type="submission" date="2016-10" db="EMBL/GenBank/DDBJ databases">
        <authorList>
            <person name="de Groot N.N."/>
        </authorList>
    </citation>
    <scope>NUCLEOTIDE SEQUENCE [LARGE SCALE GENOMIC DNA]</scope>
    <source>
        <strain evidence="1 2">CGMCC 1.5012</strain>
    </source>
</reference>
<dbReference type="STRING" id="258515.SAMN05192585_13431"/>
<name>A0A1H0EMA1_9FIRM</name>
<evidence type="ECO:0000313" key="1">
    <source>
        <dbReference type="EMBL" id="SDN83446.1"/>
    </source>
</evidence>
<protein>
    <submittedName>
        <fullName evidence="1">Uncharacterized protein</fullName>
    </submittedName>
</protein>
<dbReference type="OrthoDB" id="6064658at2"/>
<dbReference type="EMBL" id="FNID01000034">
    <property type="protein sequence ID" value="SDN83446.1"/>
    <property type="molecule type" value="Genomic_DNA"/>
</dbReference>
<organism evidence="1 2">
    <name type="scientific">Acetanaerobacterium elongatum</name>
    <dbReference type="NCBI Taxonomy" id="258515"/>
    <lineage>
        <taxon>Bacteria</taxon>
        <taxon>Bacillati</taxon>
        <taxon>Bacillota</taxon>
        <taxon>Clostridia</taxon>
        <taxon>Eubacteriales</taxon>
        <taxon>Oscillospiraceae</taxon>
        <taxon>Acetanaerobacterium</taxon>
    </lineage>
</organism>
<evidence type="ECO:0000313" key="2">
    <source>
        <dbReference type="Proteomes" id="UP000199182"/>
    </source>
</evidence>
<sequence length="308" mass="33932">MVNEKELALINRYALRELTGGEVFVFSVVLCDNEIDRDNERFDISALHTLAKLFLGKSGIFDHSPKAENQTARIFACEVISDDTRMTAAGEAYHALKARAYMLRSEKNAALIAEIEAGIKKEVSVGCAVSEVRCSVCGKNQREGACGHRKGVQADGKRCCHILCKPTDAYEWSFVAVPSQQGAGVSKAYMAQEGGSTMEHILKKLGMEALSGSEVLTLKEYIQRLEKEASCGRAYKSGLEKEVLRLAFAAYPKANCELIKAAVERMELDELREFKRLFDTDEKNFLAGVPQLAKGADTAGRSNTEFKI</sequence>
<dbReference type="Proteomes" id="UP000199182">
    <property type="component" value="Unassembled WGS sequence"/>
</dbReference>
<accession>A0A1H0EMA1</accession>
<gene>
    <name evidence="1" type="ORF">SAMN05192585_13431</name>
</gene>